<dbReference type="EMBL" id="CP092865">
    <property type="protein sequence ID" value="UYV64549.1"/>
    <property type="molecule type" value="Genomic_DNA"/>
</dbReference>
<accession>A0ABY6K6W4</accession>
<proteinExistence type="predicted"/>
<protein>
    <submittedName>
        <fullName evidence="1">Uncharacterized protein</fullName>
    </submittedName>
</protein>
<reference evidence="1 2" key="1">
    <citation type="submission" date="2022-01" db="EMBL/GenBank/DDBJ databases">
        <title>A chromosomal length assembly of Cordylochernes scorpioides.</title>
        <authorList>
            <person name="Zeh D."/>
            <person name="Zeh J."/>
        </authorList>
    </citation>
    <scope>NUCLEOTIDE SEQUENCE [LARGE SCALE GENOMIC DNA]</scope>
    <source>
        <strain evidence="1">IN4F17</strain>
        <tissue evidence="1">Whole Body</tissue>
    </source>
</reference>
<keyword evidence="2" id="KW-1185">Reference proteome</keyword>
<dbReference type="Proteomes" id="UP001235939">
    <property type="component" value="Chromosome 03"/>
</dbReference>
<gene>
    <name evidence="1" type="ORF">LAZ67_3001163</name>
</gene>
<organism evidence="1 2">
    <name type="scientific">Cordylochernes scorpioides</name>
    <dbReference type="NCBI Taxonomy" id="51811"/>
    <lineage>
        <taxon>Eukaryota</taxon>
        <taxon>Metazoa</taxon>
        <taxon>Ecdysozoa</taxon>
        <taxon>Arthropoda</taxon>
        <taxon>Chelicerata</taxon>
        <taxon>Arachnida</taxon>
        <taxon>Pseudoscorpiones</taxon>
        <taxon>Cheliferoidea</taxon>
        <taxon>Chernetidae</taxon>
        <taxon>Cordylochernes</taxon>
    </lineage>
</organism>
<evidence type="ECO:0000313" key="1">
    <source>
        <dbReference type="EMBL" id="UYV64549.1"/>
    </source>
</evidence>
<name>A0ABY6K6W4_9ARAC</name>
<sequence>MKCEIDVCYRFTQNLLTQSLWNFASWERFRARGGAGVLHEDGGVRSSTIGRWLDYREGVSESILDWLVVKSATIGHVAQPPGRGEGDLSLWLSAAKAKGGFRLHLTPRNHQRFVAKMDKGLHMKKVSKDIYALTLLSSPGGATAREKWYASGVDDEESEVVCMRGGKNKQTELLPRRNNDAI</sequence>
<evidence type="ECO:0000313" key="2">
    <source>
        <dbReference type="Proteomes" id="UP001235939"/>
    </source>
</evidence>